<reference evidence="4" key="1">
    <citation type="submission" date="2019-06" db="EMBL/GenBank/DDBJ databases">
        <title>Alistipes onderdonkii subsp. vulgaris subsp. nov., Alistipes dispar sp. nov. and Alistipes communis sp. nov., isolated from human faeces, and creation of Alistipes onderdonkii subsp. onderdonkii subsp. nov.</title>
        <authorList>
            <person name="Sakamoto M."/>
            <person name="Ikeyama N."/>
            <person name="Ogata Y."/>
            <person name="Suda W."/>
            <person name="Iino T."/>
            <person name="Hattori M."/>
            <person name="Ohkuma M."/>
        </authorList>
    </citation>
    <scope>NUCLEOTIDE SEQUENCE [LARGE SCALE GENOMIC DNA]</scope>
    <source>
        <strain evidence="4">5CBH24</strain>
    </source>
</reference>
<dbReference type="Proteomes" id="UP000318946">
    <property type="component" value="Chromosome"/>
</dbReference>
<feature type="region of interest" description="Disordered" evidence="2">
    <location>
        <begin position="107"/>
        <end position="171"/>
    </location>
</feature>
<dbReference type="PANTHER" id="PTHR10302:SF0">
    <property type="entry name" value="SINGLE-STRANDED DNA-BINDING PROTEIN, MITOCHONDRIAL"/>
    <property type="match status" value="1"/>
</dbReference>
<dbReference type="Pfam" id="PF00436">
    <property type="entry name" value="SSB"/>
    <property type="match status" value="1"/>
</dbReference>
<protein>
    <recommendedName>
        <fullName evidence="1">Single-stranded DNA-binding protein</fullName>
        <shortName evidence="1">SSB</shortName>
    </recommendedName>
</protein>
<dbReference type="OrthoDB" id="9809878at2"/>
<dbReference type="RefSeq" id="WP_141413492.1">
    <property type="nucleotide sequence ID" value="NZ_AP019735.1"/>
</dbReference>
<organism evidence="3 4">
    <name type="scientific">Alistipes communis</name>
    <dbReference type="NCBI Taxonomy" id="2585118"/>
    <lineage>
        <taxon>Bacteria</taxon>
        <taxon>Pseudomonadati</taxon>
        <taxon>Bacteroidota</taxon>
        <taxon>Bacteroidia</taxon>
        <taxon>Bacteroidales</taxon>
        <taxon>Rikenellaceae</taxon>
        <taxon>Alistipes</taxon>
    </lineage>
</organism>
<dbReference type="GO" id="GO:0003697">
    <property type="term" value="F:single-stranded DNA binding"/>
    <property type="evidence" value="ECO:0007669"/>
    <property type="project" value="UniProtKB-UniRule"/>
</dbReference>
<evidence type="ECO:0000313" key="4">
    <source>
        <dbReference type="Proteomes" id="UP000318946"/>
    </source>
</evidence>
<comment type="caution">
    <text evidence="1">Lacks conserved residue(s) required for the propagation of feature annotation.</text>
</comment>
<dbReference type="PROSITE" id="PS50935">
    <property type="entry name" value="SSB"/>
    <property type="match status" value="1"/>
</dbReference>
<dbReference type="SUPFAM" id="SSF50249">
    <property type="entry name" value="Nucleic acid-binding proteins"/>
    <property type="match status" value="1"/>
</dbReference>
<dbReference type="CDD" id="cd04496">
    <property type="entry name" value="SSB_OBF"/>
    <property type="match status" value="1"/>
</dbReference>
<evidence type="ECO:0000313" key="3">
    <source>
        <dbReference type="EMBL" id="BBL05328.1"/>
    </source>
</evidence>
<gene>
    <name evidence="3" type="ORF">A5CBH24_26410</name>
</gene>
<dbReference type="PANTHER" id="PTHR10302">
    <property type="entry name" value="SINGLE-STRANDED DNA-BINDING PROTEIN"/>
    <property type="match status" value="1"/>
</dbReference>
<dbReference type="Gene3D" id="2.40.50.140">
    <property type="entry name" value="Nucleic acid-binding proteins"/>
    <property type="match status" value="1"/>
</dbReference>
<feature type="compositionally biased region" description="Low complexity" evidence="2">
    <location>
        <begin position="133"/>
        <end position="158"/>
    </location>
</feature>
<proteinExistence type="inferred from homology"/>
<dbReference type="EMBL" id="AP019735">
    <property type="protein sequence ID" value="BBL05328.1"/>
    <property type="molecule type" value="Genomic_DNA"/>
</dbReference>
<sequence>MINKVILVGNVGIDPEVRAIESGVKVARVRLATTERIFNRQTNESTEHTEWHTVILWRGLADVVDRFVRKGSQLYIEGSLRTREWMDKENQKRYTTEIIASDMKLLGKRSDNPAGGQSAGQGGYQPQGGVQGGYAAPASQAGGYAQPAAQPVQPAAAPVVPPAEDPDDLPF</sequence>
<dbReference type="InterPro" id="IPR000424">
    <property type="entry name" value="Primosome_PriB/ssb"/>
</dbReference>
<keyword evidence="1" id="KW-0238">DNA-binding</keyword>
<dbReference type="KEGG" id="acou:A5CBH24_26410"/>
<comment type="subunit">
    <text evidence="1">Homotetramer.</text>
</comment>
<evidence type="ECO:0000256" key="1">
    <source>
        <dbReference type="HAMAP-Rule" id="MF_00984"/>
    </source>
</evidence>
<evidence type="ECO:0000256" key="2">
    <source>
        <dbReference type="SAM" id="MobiDB-lite"/>
    </source>
</evidence>
<dbReference type="GO" id="GO:0006260">
    <property type="term" value="P:DNA replication"/>
    <property type="evidence" value="ECO:0007669"/>
    <property type="project" value="InterPro"/>
</dbReference>
<dbReference type="AlphaFoldDB" id="A0A4Y1WYZ2"/>
<accession>A0A4Y1XRX5</accession>
<feature type="compositionally biased region" description="Gly residues" evidence="2">
    <location>
        <begin position="117"/>
        <end position="132"/>
    </location>
</feature>
<dbReference type="GeneID" id="78343350"/>
<name>A0A4Y1WYZ2_9BACT</name>
<accession>A0A4Y1WYZ2</accession>
<dbReference type="NCBIfam" id="TIGR00621">
    <property type="entry name" value="ssb"/>
    <property type="match status" value="1"/>
</dbReference>
<dbReference type="InterPro" id="IPR012340">
    <property type="entry name" value="NA-bd_OB-fold"/>
</dbReference>
<dbReference type="HAMAP" id="MF_00984">
    <property type="entry name" value="SSB"/>
    <property type="match status" value="1"/>
</dbReference>
<dbReference type="GO" id="GO:0009295">
    <property type="term" value="C:nucleoid"/>
    <property type="evidence" value="ECO:0007669"/>
    <property type="project" value="TreeGrafter"/>
</dbReference>
<keyword evidence="4" id="KW-1185">Reference proteome</keyword>
<dbReference type="InterPro" id="IPR011344">
    <property type="entry name" value="ssDNA-bd"/>
</dbReference>